<dbReference type="PANTHER" id="PTHR21198">
    <property type="entry name" value="GLUTAMATE RACEMASE"/>
    <property type="match status" value="1"/>
</dbReference>
<gene>
    <name evidence="3" type="ORF">MPL3356_110046</name>
</gene>
<evidence type="ECO:0000313" key="4">
    <source>
        <dbReference type="Proteomes" id="UP000045285"/>
    </source>
</evidence>
<dbReference type="Pfam" id="PF01177">
    <property type="entry name" value="Asp_Glu_race"/>
    <property type="match status" value="1"/>
</dbReference>
<dbReference type="NCBIfam" id="TIGR00035">
    <property type="entry name" value="asp_race"/>
    <property type="match status" value="1"/>
</dbReference>
<dbReference type="GO" id="GO:0047661">
    <property type="term" value="F:amino-acid racemase activity"/>
    <property type="evidence" value="ECO:0007669"/>
    <property type="project" value="InterPro"/>
</dbReference>
<keyword evidence="4" id="KW-1185">Reference proteome</keyword>
<evidence type="ECO:0000313" key="3">
    <source>
        <dbReference type="EMBL" id="CDX11577.1"/>
    </source>
</evidence>
<keyword evidence="2" id="KW-0413">Isomerase</keyword>
<dbReference type="InterPro" id="IPR001920">
    <property type="entry name" value="Asp/Glu_race"/>
</dbReference>
<dbReference type="AlphaFoldDB" id="A0A090DEU7"/>
<accession>A0A090DEU7</accession>
<name>A0A090DEU7_MESPL</name>
<dbReference type="STRING" id="69974.MPLDJ20_100143"/>
<reference evidence="4" key="1">
    <citation type="submission" date="2014-08" db="EMBL/GenBank/DDBJ databases">
        <authorList>
            <person name="Moulin L."/>
        </authorList>
    </citation>
    <scope>NUCLEOTIDE SEQUENCE [LARGE SCALE GENOMIC DNA]</scope>
</reference>
<dbReference type="SUPFAM" id="SSF53681">
    <property type="entry name" value="Aspartate/glutamate racemase"/>
    <property type="match status" value="2"/>
</dbReference>
<evidence type="ECO:0000256" key="1">
    <source>
        <dbReference type="ARBA" id="ARBA00007847"/>
    </source>
</evidence>
<organism evidence="3 4">
    <name type="scientific">Mesorhizobium plurifarium</name>
    <dbReference type="NCBI Taxonomy" id="69974"/>
    <lineage>
        <taxon>Bacteria</taxon>
        <taxon>Pseudomonadati</taxon>
        <taxon>Pseudomonadota</taxon>
        <taxon>Alphaproteobacteria</taxon>
        <taxon>Hyphomicrobiales</taxon>
        <taxon>Phyllobacteriaceae</taxon>
        <taxon>Mesorhizobium</taxon>
    </lineage>
</organism>
<sequence>MIDEAIRPQLGIIGGLGPLASADFYFKLTRMTEALRDNEHVPCVILSVPQLPDRTEAILAGHDGPLAPLTAAVSALNALGVACIAMPCNTAHHWYDKLAANSRAEIIHIGDAVVAEIRRSLDRGRVANLATRGTLVSGFYQHRISAAGFDLCLPQDAEFQERVDSAIMLVKAGSIAQAAVETERALHLAQLAGADAALLGCTELSVVAASLGDTNGLIVIDSNAALARASLTRLGFGVQEARGLPKVPRLRANGRSSWRAAQRAS</sequence>
<dbReference type="InterPro" id="IPR004380">
    <property type="entry name" value="Asp_race"/>
</dbReference>
<dbReference type="Gene3D" id="3.40.50.1860">
    <property type="match status" value="2"/>
</dbReference>
<proteinExistence type="inferred from homology"/>
<comment type="similarity">
    <text evidence="1">Belongs to the aspartate/glutamate racemases family.</text>
</comment>
<evidence type="ECO:0000256" key="2">
    <source>
        <dbReference type="ARBA" id="ARBA00023235"/>
    </source>
</evidence>
<dbReference type="Proteomes" id="UP000045285">
    <property type="component" value="Unassembled WGS sequence"/>
</dbReference>
<dbReference type="PANTHER" id="PTHR21198:SF7">
    <property type="entry name" value="ASPARTATE-GLUTAMATE RACEMASE FAMILY"/>
    <property type="match status" value="1"/>
</dbReference>
<protein>
    <submittedName>
        <fullName evidence="3">Aspartate racemase</fullName>
    </submittedName>
</protein>
<dbReference type="EMBL" id="CCMZ01000003">
    <property type="protein sequence ID" value="CDX11577.1"/>
    <property type="molecule type" value="Genomic_DNA"/>
</dbReference>
<dbReference type="InterPro" id="IPR015942">
    <property type="entry name" value="Asp/Glu/hydantoin_racemase"/>
</dbReference>